<dbReference type="EMBL" id="OZ037947">
    <property type="protein sequence ID" value="CAL1706764.1"/>
    <property type="molecule type" value="Genomic_DNA"/>
</dbReference>
<name>A0ABP1DJB9_9APHY</name>
<evidence type="ECO:0000313" key="1">
    <source>
        <dbReference type="EMBL" id="CAL1706764.1"/>
    </source>
</evidence>
<gene>
    <name evidence="1" type="ORF">GFSPODELE1_LOCUS6028</name>
</gene>
<organism evidence="1 2">
    <name type="scientific">Somion occarium</name>
    <dbReference type="NCBI Taxonomy" id="3059160"/>
    <lineage>
        <taxon>Eukaryota</taxon>
        <taxon>Fungi</taxon>
        <taxon>Dikarya</taxon>
        <taxon>Basidiomycota</taxon>
        <taxon>Agaricomycotina</taxon>
        <taxon>Agaricomycetes</taxon>
        <taxon>Polyporales</taxon>
        <taxon>Cerrenaceae</taxon>
        <taxon>Somion</taxon>
    </lineage>
</organism>
<protein>
    <submittedName>
        <fullName evidence="1">Uncharacterized protein</fullName>
    </submittedName>
</protein>
<reference evidence="2" key="1">
    <citation type="submission" date="2024-04" db="EMBL/GenBank/DDBJ databases">
        <authorList>
            <person name="Shaw F."/>
            <person name="Minotto A."/>
        </authorList>
    </citation>
    <scope>NUCLEOTIDE SEQUENCE [LARGE SCALE GENOMIC DNA]</scope>
</reference>
<sequence>MGDLALVAARECLKWAMTGLVTSDIPELEHIPATAFHDLLRYHEECRVVAPKVAAWTSVKSWDSRIESCIWFMCSLCTVGSYALGAGCTGKYARDWWCKYLQSVASSLAISPTGMVTSDLVIQQQCVQRASTCSVCAAGCLLHLASFAALFADSIDLETSRVSLFILHGS</sequence>
<keyword evidence="2" id="KW-1185">Reference proteome</keyword>
<accession>A0ABP1DJB9</accession>
<dbReference type="Proteomes" id="UP001497453">
    <property type="component" value="Chromosome 4"/>
</dbReference>
<evidence type="ECO:0000313" key="2">
    <source>
        <dbReference type="Proteomes" id="UP001497453"/>
    </source>
</evidence>
<proteinExistence type="predicted"/>